<name>A0A6A6DAQ2_9PEZI</name>
<sequence>MSAYTGHDIPDQSEARTSTDVSLRTLQAQDFTGSYLPPHIEGSLPSSFPAVPSSIRYGPQGPEWDQSLYCSRKPFNDLQDSYCLPEIRHDSSHNSGRPLQAQYLTQSNNYSQLGIRYDGFHNPGDSLQAHYPAQPNHYSQPEIRFDGFHNPGNSLQVQYLTQPNHYSQPEIRYDGFHNPGNSLQVQYLTQPNHYSQPEIRYDGFHNPGDPLQAQYLAQSSHYNQQENYKQSLPMQNGDHGSYVLQHFEMVPVPASNGLQCRWPHCPLGPGGCKEMIFTRKFELERHMLKHTAPDRFKCSAINCRKHFPRADKLKAHVQAGHDDDTLFACPQLSHGSSPAIQAPLYCVVLSVEVTTPLGAVLHCIPPRYFKIGTSNRIGISSR</sequence>
<dbReference type="EMBL" id="ML994735">
    <property type="protein sequence ID" value="KAF2175372.1"/>
    <property type="molecule type" value="Genomic_DNA"/>
</dbReference>
<gene>
    <name evidence="4" type="ORF">K469DRAFT_756271</name>
</gene>
<dbReference type="SMART" id="SM00355">
    <property type="entry name" value="ZnF_C2H2"/>
    <property type="match status" value="2"/>
</dbReference>
<dbReference type="PROSITE" id="PS50157">
    <property type="entry name" value="ZINC_FINGER_C2H2_2"/>
    <property type="match status" value="1"/>
</dbReference>
<dbReference type="Pfam" id="PF00096">
    <property type="entry name" value="zf-C2H2"/>
    <property type="match status" value="1"/>
</dbReference>
<organism evidence="4 5">
    <name type="scientific">Zopfia rhizophila CBS 207.26</name>
    <dbReference type="NCBI Taxonomy" id="1314779"/>
    <lineage>
        <taxon>Eukaryota</taxon>
        <taxon>Fungi</taxon>
        <taxon>Dikarya</taxon>
        <taxon>Ascomycota</taxon>
        <taxon>Pezizomycotina</taxon>
        <taxon>Dothideomycetes</taxon>
        <taxon>Dothideomycetes incertae sedis</taxon>
        <taxon>Zopfiaceae</taxon>
        <taxon>Zopfia</taxon>
    </lineage>
</organism>
<dbReference type="Proteomes" id="UP000800200">
    <property type="component" value="Unassembled WGS sequence"/>
</dbReference>
<keyword evidence="1" id="KW-0863">Zinc-finger</keyword>
<dbReference type="PROSITE" id="PS00028">
    <property type="entry name" value="ZINC_FINGER_C2H2_1"/>
    <property type="match status" value="1"/>
</dbReference>
<evidence type="ECO:0000256" key="2">
    <source>
        <dbReference type="SAM" id="MobiDB-lite"/>
    </source>
</evidence>
<feature type="region of interest" description="Disordered" evidence="2">
    <location>
        <begin position="1"/>
        <end position="20"/>
    </location>
</feature>
<keyword evidence="5" id="KW-1185">Reference proteome</keyword>
<dbReference type="SUPFAM" id="SSF57667">
    <property type="entry name" value="beta-beta-alpha zinc fingers"/>
    <property type="match status" value="1"/>
</dbReference>
<proteinExistence type="predicted"/>
<protein>
    <recommendedName>
        <fullName evidence="3">C2H2-type domain-containing protein</fullName>
    </recommendedName>
</protein>
<evidence type="ECO:0000256" key="1">
    <source>
        <dbReference type="PROSITE-ProRule" id="PRU00042"/>
    </source>
</evidence>
<accession>A0A6A6DAQ2</accession>
<evidence type="ECO:0000313" key="5">
    <source>
        <dbReference type="Proteomes" id="UP000800200"/>
    </source>
</evidence>
<keyword evidence="1" id="KW-0862">Zinc</keyword>
<dbReference type="Gene3D" id="3.30.160.60">
    <property type="entry name" value="Classic Zinc Finger"/>
    <property type="match status" value="1"/>
</dbReference>
<dbReference type="GO" id="GO:0008270">
    <property type="term" value="F:zinc ion binding"/>
    <property type="evidence" value="ECO:0007669"/>
    <property type="project" value="UniProtKB-KW"/>
</dbReference>
<dbReference type="InterPro" id="IPR013087">
    <property type="entry name" value="Znf_C2H2_type"/>
</dbReference>
<evidence type="ECO:0000313" key="4">
    <source>
        <dbReference type="EMBL" id="KAF2175372.1"/>
    </source>
</evidence>
<dbReference type="OrthoDB" id="8922241at2759"/>
<reference evidence="4" key="1">
    <citation type="journal article" date="2020" name="Stud. Mycol.">
        <title>101 Dothideomycetes genomes: a test case for predicting lifestyles and emergence of pathogens.</title>
        <authorList>
            <person name="Haridas S."/>
            <person name="Albert R."/>
            <person name="Binder M."/>
            <person name="Bloem J."/>
            <person name="Labutti K."/>
            <person name="Salamov A."/>
            <person name="Andreopoulos B."/>
            <person name="Baker S."/>
            <person name="Barry K."/>
            <person name="Bills G."/>
            <person name="Bluhm B."/>
            <person name="Cannon C."/>
            <person name="Castanera R."/>
            <person name="Culley D."/>
            <person name="Daum C."/>
            <person name="Ezra D."/>
            <person name="Gonzalez J."/>
            <person name="Henrissat B."/>
            <person name="Kuo A."/>
            <person name="Liang C."/>
            <person name="Lipzen A."/>
            <person name="Lutzoni F."/>
            <person name="Magnuson J."/>
            <person name="Mondo S."/>
            <person name="Nolan M."/>
            <person name="Ohm R."/>
            <person name="Pangilinan J."/>
            <person name="Park H.-J."/>
            <person name="Ramirez L."/>
            <person name="Alfaro M."/>
            <person name="Sun H."/>
            <person name="Tritt A."/>
            <person name="Yoshinaga Y."/>
            <person name="Zwiers L.-H."/>
            <person name="Turgeon B."/>
            <person name="Goodwin S."/>
            <person name="Spatafora J."/>
            <person name="Crous P."/>
            <person name="Grigoriev I."/>
        </authorList>
    </citation>
    <scope>NUCLEOTIDE SEQUENCE</scope>
    <source>
        <strain evidence="4">CBS 207.26</strain>
    </source>
</reference>
<evidence type="ECO:0000259" key="3">
    <source>
        <dbReference type="PROSITE" id="PS50157"/>
    </source>
</evidence>
<dbReference type="AlphaFoldDB" id="A0A6A6DAQ2"/>
<keyword evidence="1" id="KW-0479">Metal-binding</keyword>
<feature type="domain" description="C2H2-type" evidence="3">
    <location>
        <begin position="296"/>
        <end position="326"/>
    </location>
</feature>
<dbReference type="InterPro" id="IPR036236">
    <property type="entry name" value="Znf_C2H2_sf"/>
</dbReference>